<dbReference type="InterPro" id="IPR051737">
    <property type="entry name" value="L-xylulose/Carbonyl_redctase"/>
</dbReference>
<dbReference type="InterPro" id="IPR036291">
    <property type="entry name" value="NAD(P)-bd_dom_sf"/>
</dbReference>
<proteinExistence type="inferred from homology"/>
<dbReference type="AlphaFoldDB" id="A0A8J2S742"/>
<comment type="caution">
    <text evidence="6">The sequence shown here is derived from an EMBL/GenBank/DDBJ whole genome shotgun (WGS) entry which is preliminary data.</text>
</comment>
<dbReference type="PRINTS" id="PR00081">
    <property type="entry name" value="GDHRDH"/>
</dbReference>
<dbReference type="PANTHER" id="PTHR44252">
    <property type="entry name" value="D-ERYTHRULOSE REDUCTASE"/>
    <property type="match status" value="1"/>
</dbReference>
<dbReference type="PROSITE" id="PS00061">
    <property type="entry name" value="ADH_SHORT"/>
    <property type="match status" value="1"/>
</dbReference>
<name>A0A8J2S742_9CRUS</name>
<evidence type="ECO:0000256" key="2">
    <source>
        <dbReference type="ARBA" id="ARBA00011881"/>
    </source>
</evidence>
<evidence type="ECO:0000256" key="4">
    <source>
        <dbReference type="ARBA" id="ARBA00023002"/>
    </source>
</evidence>
<dbReference type="GO" id="GO:0050038">
    <property type="term" value="F:L-xylulose reductase (NADPH) activity"/>
    <property type="evidence" value="ECO:0007669"/>
    <property type="project" value="TreeGrafter"/>
</dbReference>
<organism evidence="6 7">
    <name type="scientific">Daphnia galeata</name>
    <dbReference type="NCBI Taxonomy" id="27404"/>
    <lineage>
        <taxon>Eukaryota</taxon>
        <taxon>Metazoa</taxon>
        <taxon>Ecdysozoa</taxon>
        <taxon>Arthropoda</taxon>
        <taxon>Crustacea</taxon>
        <taxon>Branchiopoda</taxon>
        <taxon>Diplostraca</taxon>
        <taxon>Cladocera</taxon>
        <taxon>Anomopoda</taxon>
        <taxon>Daphniidae</taxon>
        <taxon>Daphnia</taxon>
    </lineage>
</organism>
<dbReference type="PANTHER" id="PTHR44252:SF3">
    <property type="entry name" value="D-ERYTHRULOSE REDUCTASE-RELATED"/>
    <property type="match status" value="1"/>
</dbReference>
<sequence length="244" mass="25922">MEIQFTGKIALVTGAGQGIGRAIAKRLFDHGAKVYALSKSSENLQSLQKEAPGILTVVADLENWEATQKAVENLGHIDLLVNNAGVAILESFLDIKSDSFDKVFNVNLKAVVNVSQTVVKQMIADKTGGSIVNVSSQASQVALRDHAVYCSTKSALDMLSKVMALELGQHKIRVNCVNPTVVLTEMGKLGWSDPLKSGPMLAGIPLGRFAEVDEVVDAVIFLLSDRASMINGATLPVDGGFLAC</sequence>
<dbReference type="InterPro" id="IPR002347">
    <property type="entry name" value="SDR_fam"/>
</dbReference>
<dbReference type="PRINTS" id="PR00080">
    <property type="entry name" value="SDRFAMILY"/>
</dbReference>
<dbReference type="Proteomes" id="UP000789390">
    <property type="component" value="Unassembled WGS sequence"/>
</dbReference>
<evidence type="ECO:0008006" key="8">
    <source>
        <dbReference type="Google" id="ProtNLM"/>
    </source>
</evidence>
<dbReference type="SUPFAM" id="SSF51735">
    <property type="entry name" value="NAD(P)-binding Rossmann-fold domains"/>
    <property type="match status" value="1"/>
</dbReference>
<dbReference type="NCBIfam" id="NF005559">
    <property type="entry name" value="PRK07231.1"/>
    <property type="match status" value="1"/>
</dbReference>
<protein>
    <recommendedName>
        <fullName evidence="8">L-xylulose reductase</fullName>
    </recommendedName>
</protein>
<evidence type="ECO:0000313" key="7">
    <source>
        <dbReference type="Proteomes" id="UP000789390"/>
    </source>
</evidence>
<accession>A0A8J2S742</accession>
<comment type="subunit">
    <text evidence="2">Homotetramer.</text>
</comment>
<gene>
    <name evidence="6" type="ORF">DGAL_LOCUS15573</name>
</gene>
<reference evidence="6" key="1">
    <citation type="submission" date="2021-11" db="EMBL/GenBank/DDBJ databases">
        <authorList>
            <person name="Schell T."/>
        </authorList>
    </citation>
    <scope>NUCLEOTIDE SEQUENCE</scope>
    <source>
        <strain evidence="6">M5</strain>
    </source>
</reference>
<dbReference type="InterPro" id="IPR020904">
    <property type="entry name" value="Sc_DH/Rdtase_CS"/>
</dbReference>
<dbReference type="Pfam" id="PF00106">
    <property type="entry name" value="adh_short"/>
    <property type="match status" value="1"/>
</dbReference>
<dbReference type="FunFam" id="3.40.50.720:FF:000214">
    <property type="entry name" value="L-xylulose reductase"/>
    <property type="match status" value="1"/>
</dbReference>
<evidence type="ECO:0000313" key="6">
    <source>
        <dbReference type="EMBL" id="CAH0111916.1"/>
    </source>
</evidence>
<dbReference type="GO" id="GO:0004090">
    <property type="term" value="F:carbonyl reductase (NADPH) activity"/>
    <property type="evidence" value="ECO:0007669"/>
    <property type="project" value="TreeGrafter"/>
</dbReference>
<dbReference type="EMBL" id="CAKKLH010000319">
    <property type="protein sequence ID" value="CAH0111916.1"/>
    <property type="molecule type" value="Genomic_DNA"/>
</dbReference>
<evidence type="ECO:0000256" key="3">
    <source>
        <dbReference type="ARBA" id="ARBA00022857"/>
    </source>
</evidence>
<comment type="similarity">
    <text evidence="1 5">Belongs to the short-chain dehydrogenases/reductases (SDR) family.</text>
</comment>
<dbReference type="GO" id="GO:0005997">
    <property type="term" value="P:xylulose metabolic process"/>
    <property type="evidence" value="ECO:0007669"/>
    <property type="project" value="TreeGrafter"/>
</dbReference>
<dbReference type="GO" id="GO:0006006">
    <property type="term" value="P:glucose metabolic process"/>
    <property type="evidence" value="ECO:0007669"/>
    <property type="project" value="TreeGrafter"/>
</dbReference>
<evidence type="ECO:0000256" key="5">
    <source>
        <dbReference type="RuleBase" id="RU000363"/>
    </source>
</evidence>
<dbReference type="OrthoDB" id="1393670at2759"/>
<keyword evidence="3" id="KW-0521">NADP</keyword>
<keyword evidence="7" id="KW-1185">Reference proteome</keyword>
<keyword evidence="4" id="KW-0560">Oxidoreductase</keyword>
<evidence type="ECO:0000256" key="1">
    <source>
        <dbReference type="ARBA" id="ARBA00006484"/>
    </source>
</evidence>
<dbReference type="Gene3D" id="3.40.50.720">
    <property type="entry name" value="NAD(P)-binding Rossmann-like Domain"/>
    <property type="match status" value="1"/>
</dbReference>